<dbReference type="RefSeq" id="WP_115936950.1">
    <property type="nucleotide sequence ID" value="NZ_QRDW01000005.1"/>
</dbReference>
<accession>A0A3D9HJM1</accession>
<dbReference type="Gene3D" id="3.60.120.10">
    <property type="entry name" value="Anthranilate synthase"/>
    <property type="match status" value="1"/>
</dbReference>
<dbReference type="PANTHER" id="PTHR11236">
    <property type="entry name" value="AMINOBENZOATE/ANTHRANILATE SYNTHASE"/>
    <property type="match status" value="1"/>
</dbReference>
<evidence type="ECO:0000259" key="4">
    <source>
        <dbReference type="Pfam" id="PF04715"/>
    </source>
</evidence>
<feature type="domain" description="Chorismate-utilising enzyme C-terminal" evidence="3">
    <location>
        <begin position="198"/>
        <end position="453"/>
    </location>
</feature>
<dbReference type="NCBIfam" id="TIGR00553">
    <property type="entry name" value="pabB"/>
    <property type="match status" value="1"/>
</dbReference>
<evidence type="ECO:0000256" key="1">
    <source>
        <dbReference type="ARBA" id="ARBA00013139"/>
    </source>
</evidence>
<dbReference type="EMBL" id="QRDW01000005">
    <property type="protein sequence ID" value="RED49690.1"/>
    <property type="molecule type" value="Genomic_DNA"/>
</dbReference>
<dbReference type="GO" id="GO:0009396">
    <property type="term" value="P:folic acid-containing compound biosynthetic process"/>
    <property type="evidence" value="ECO:0007669"/>
    <property type="project" value="InterPro"/>
</dbReference>
<keyword evidence="2" id="KW-0808">Transferase</keyword>
<dbReference type="EC" id="2.6.1.85" evidence="1"/>
<dbReference type="OrthoDB" id="9803598at2"/>
<organism evidence="5 6">
    <name type="scientific">Aestuariispira insulae</name>
    <dbReference type="NCBI Taxonomy" id="1461337"/>
    <lineage>
        <taxon>Bacteria</taxon>
        <taxon>Pseudomonadati</taxon>
        <taxon>Pseudomonadota</taxon>
        <taxon>Alphaproteobacteria</taxon>
        <taxon>Rhodospirillales</taxon>
        <taxon>Kiloniellaceae</taxon>
        <taxon>Aestuariispira</taxon>
    </lineage>
</organism>
<dbReference type="SUPFAM" id="SSF56322">
    <property type="entry name" value="ADC synthase"/>
    <property type="match status" value="1"/>
</dbReference>
<reference evidence="5 6" key="1">
    <citation type="submission" date="2018-07" db="EMBL/GenBank/DDBJ databases">
        <title>Genomic Encyclopedia of Type Strains, Phase III (KMG-III): the genomes of soil and plant-associated and newly described type strains.</title>
        <authorList>
            <person name="Whitman W."/>
        </authorList>
    </citation>
    <scope>NUCLEOTIDE SEQUENCE [LARGE SCALE GENOMIC DNA]</scope>
    <source>
        <strain evidence="5 6">CECT 8488</strain>
    </source>
</reference>
<gene>
    <name evidence="5" type="ORF">DFP90_10561</name>
</gene>
<dbReference type="InterPro" id="IPR005801">
    <property type="entry name" value="ADC_synthase"/>
</dbReference>
<dbReference type="PRINTS" id="PR00095">
    <property type="entry name" value="ANTSNTHASEI"/>
</dbReference>
<evidence type="ECO:0000313" key="5">
    <source>
        <dbReference type="EMBL" id="RED49690.1"/>
    </source>
</evidence>
<dbReference type="GO" id="GO:0046820">
    <property type="term" value="F:4-amino-4-deoxychorismate synthase activity"/>
    <property type="evidence" value="ECO:0007669"/>
    <property type="project" value="UniProtKB-EC"/>
</dbReference>
<dbReference type="Proteomes" id="UP000256845">
    <property type="component" value="Unassembled WGS sequence"/>
</dbReference>
<dbReference type="GO" id="GO:0000162">
    <property type="term" value="P:L-tryptophan biosynthetic process"/>
    <property type="evidence" value="ECO:0007669"/>
    <property type="project" value="TreeGrafter"/>
</dbReference>
<dbReference type="InterPro" id="IPR019999">
    <property type="entry name" value="Anth_synth_I-like"/>
</dbReference>
<comment type="caution">
    <text evidence="5">The sequence shown here is derived from an EMBL/GenBank/DDBJ whole genome shotgun (WGS) entry which is preliminary data.</text>
</comment>
<proteinExistence type="predicted"/>
<keyword evidence="6" id="KW-1185">Reference proteome</keyword>
<feature type="domain" description="Anthranilate synthase component I N-terminal" evidence="4">
    <location>
        <begin position="13"/>
        <end position="145"/>
    </location>
</feature>
<name>A0A3D9HJM1_9PROT</name>
<dbReference type="PANTHER" id="PTHR11236:SF50">
    <property type="entry name" value="AMINODEOXYCHORISMATE SYNTHASE COMPONENT 1"/>
    <property type="match status" value="1"/>
</dbReference>
<evidence type="ECO:0000259" key="3">
    <source>
        <dbReference type="Pfam" id="PF00425"/>
    </source>
</evidence>
<dbReference type="AlphaFoldDB" id="A0A3D9HJM1"/>
<dbReference type="InterPro" id="IPR005802">
    <property type="entry name" value="ADC_synth_comp_1"/>
</dbReference>
<evidence type="ECO:0000256" key="2">
    <source>
        <dbReference type="ARBA" id="ARBA00022679"/>
    </source>
</evidence>
<sequence length="478" mass="52042">MSLPAVIKEIPFVDPADIFPDFADLSHALFLDSAMVDPRLGGVSYITADPYRVIEARDDAVLVDGSPVTENPFDILKKELSAFPLERDPNLPAFQGGAAGLFGYDLGWCLENLPDHQADDMSFSPMAVGLFDVVLAFDHNAQKAWVISTGFPETEEKARLEQARKRASWFLKRLKTAGRQGWPAMIMPPLTWQSSDSQAGYEAKVQKVIDYIYAGDIFQANLSQRFHAPLPENFSPLAFYKHLRQMNAATFCGYFDTGDGVIASSSPERFLKVEAGRVETRPIKGTRGRSNNPEEDRALAADLLASDKDRAENVMIVDLLRNDLSKVCAPHTVAVPELCALESYASVHHLVSAVVGALKPGKDAVDLLAASFPGGSITGAPKVRAMEIIAELEPKRRGPYCGSLGYVSFAGDMDTSILIRTLAIKDRQVAFQAGGGIVADSDPRSEYEETLVKAKRLFEAFDAMSSGRSSFADIKAAG</sequence>
<protein>
    <recommendedName>
        <fullName evidence="1">aminodeoxychorismate synthase</fullName>
        <ecNumber evidence="1">2.6.1.85</ecNumber>
    </recommendedName>
</protein>
<dbReference type="InterPro" id="IPR006805">
    <property type="entry name" value="Anth_synth_I_N"/>
</dbReference>
<dbReference type="InterPro" id="IPR015890">
    <property type="entry name" value="Chorismate_C"/>
</dbReference>
<evidence type="ECO:0000313" key="6">
    <source>
        <dbReference type="Proteomes" id="UP000256845"/>
    </source>
</evidence>
<dbReference type="Pfam" id="PF00425">
    <property type="entry name" value="Chorismate_bind"/>
    <property type="match status" value="1"/>
</dbReference>
<dbReference type="Pfam" id="PF04715">
    <property type="entry name" value="Anth_synt_I_N"/>
    <property type="match status" value="1"/>
</dbReference>